<dbReference type="InterPro" id="IPR036420">
    <property type="entry name" value="BRCT_dom_sf"/>
</dbReference>
<feature type="compositionally biased region" description="Polar residues" evidence="4">
    <location>
        <begin position="539"/>
        <end position="555"/>
    </location>
</feature>
<dbReference type="InParanoid" id="A0A0D0E199"/>
<evidence type="ECO:0000256" key="3">
    <source>
        <dbReference type="ARBA" id="ARBA00023242"/>
    </source>
</evidence>
<dbReference type="Proteomes" id="UP000054538">
    <property type="component" value="Unassembled WGS sequence"/>
</dbReference>
<evidence type="ECO:0000256" key="1">
    <source>
        <dbReference type="ARBA" id="ARBA00004123"/>
    </source>
</evidence>
<feature type="compositionally biased region" description="Basic and acidic residues" evidence="4">
    <location>
        <begin position="513"/>
        <end position="525"/>
    </location>
</feature>
<feature type="compositionally biased region" description="Pro residues" evidence="4">
    <location>
        <begin position="235"/>
        <end position="246"/>
    </location>
</feature>
<dbReference type="SUPFAM" id="SSF63748">
    <property type="entry name" value="Tudor/PWWP/MBT"/>
    <property type="match status" value="1"/>
</dbReference>
<keyword evidence="7" id="KW-1185">Reference proteome</keyword>
<evidence type="ECO:0000256" key="4">
    <source>
        <dbReference type="SAM" id="MobiDB-lite"/>
    </source>
</evidence>
<feature type="region of interest" description="Disordered" evidence="4">
    <location>
        <begin position="27"/>
        <end position="95"/>
    </location>
</feature>
<comment type="subcellular location">
    <subcellularLocation>
        <location evidence="1">Nucleus</location>
    </subcellularLocation>
</comment>
<feature type="compositionally biased region" description="Polar residues" evidence="4">
    <location>
        <begin position="82"/>
        <end position="95"/>
    </location>
</feature>
<feature type="compositionally biased region" description="Low complexity" evidence="4">
    <location>
        <begin position="47"/>
        <end position="61"/>
    </location>
</feature>
<dbReference type="STRING" id="930991.A0A0D0E199"/>
<accession>A0A0D0E199</accession>
<dbReference type="SUPFAM" id="SSF52113">
    <property type="entry name" value="BRCT domain"/>
    <property type="match status" value="1"/>
</dbReference>
<dbReference type="GO" id="GO:0005634">
    <property type="term" value="C:nucleus"/>
    <property type="evidence" value="ECO:0007669"/>
    <property type="project" value="UniProtKB-SubCell"/>
</dbReference>
<gene>
    <name evidence="6" type="ORF">PAXRUDRAFT_824849</name>
</gene>
<keyword evidence="3" id="KW-0539">Nucleus</keyword>
<dbReference type="CDD" id="cd20395">
    <property type="entry name" value="Tudor_SpCrb2-like_rpt1"/>
    <property type="match status" value="1"/>
</dbReference>
<dbReference type="CDD" id="cd17745">
    <property type="entry name" value="BRCT_p53bp1_rpt1"/>
    <property type="match status" value="1"/>
</dbReference>
<dbReference type="InterPro" id="IPR047252">
    <property type="entry name" value="TP53BP1-like"/>
</dbReference>
<reference evidence="7" key="2">
    <citation type="submission" date="2015-01" db="EMBL/GenBank/DDBJ databases">
        <title>Evolutionary Origins and Diversification of the Mycorrhizal Mutualists.</title>
        <authorList>
            <consortium name="DOE Joint Genome Institute"/>
            <consortium name="Mycorrhizal Genomics Consortium"/>
            <person name="Kohler A."/>
            <person name="Kuo A."/>
            <person name="Nagy L.G."/>
            <person name="Floudas D."/>
            <person name="Copeland A."/>
            <person name="Barry K.W."/>
            <person name="Cichocki N."/>
            <person name="Veneault-Fourrey C."/>
            <person name="LaButti K."/>
            <person name="Lindquist E.A."/>
            <person name="Lipzen A."/>
            <person name="Lundell T."/>
            <person name="Morin E."/>
            <person name="Murat C."/>
            <person name="Riley R."/>
            <person name="Ohm R."/>
            <person name="Sun H."/>
            <person name="Tunlid A."/>
            <person name="Henrissat B."/>
            <person name="Grigoriev I.V."/>
            <person name="Hibbett D.S."/>
            <person name="Martin F."/>
        </authorList>
    </citation>
    <scope>NUCLEOTIDE SEQUENCE [LARGE SCALE GENOMIC DNA]</scope>
    <source>
        <strain evidence="7">Ve08.2h10</strain>
    </source>
</reference>
<dbReference type="GO" id="GO:0000077">
    <property type="term" value="P:DNA damage checkpoint signaling"/>
    <property type="evidence" value="ECO:0007669"/>
    <property type="project" value="TreeGrafter"/>
</dbReference>
<feature type="compositionally biased region" description="Low complexity" evidence="4">
    <location>
        <begin position="453"/>
        <end position="468"/>
    </location>
</feature>
<dbReference type="CDD" id="cd17724">
    <property type="entry name" value="BRCT_p53bp1_rpt2"/>
    <property type="match status" value="1"/>
</dbReference>
<reference evidence="6 7" key="1">
    <citation type="submission" date="2014-04" db="EMBL/GenBank/DDBJ databases">
        <authorList>
            <consortium name="DOE Joint Genome Institute"/>
            <person name="Kuo A."/>
            <person name="Kohler A."/>
            <person name="Jargeat P."/>
            <person name="Nagy L.G."/>
            <person name="Floudas D."/>
            <person name="Copeland A."/>
            <person name="Barry K.W."/>
            <person name="Cichocki N."/>
            <person name="Veneault-Fourrey C."/>
            <person name="LaButti K."/>
            <person name="Lindquist E.A."/>
            <person name="Lipzen A."/>
            <person name="Lundell T."/>
            <person name="Morin E."/>
            <person name="Murat C."/>
            <person name="Sun H."/>
            <person name="Tunlid A."/>
            <person name="Henrissat B."/>
            <person name="Grigoriev I.V."/>
            <person name="Hibbett D.S."/>
            <person name="Martin F."/>
            <person name="Nordberg H.P."/>
            <person name="Cantor M.N."/>
            <person name="Hua S.X."/>
        </authorList>
    </citation>
    <scope>NUCLEOTIDE SEQUENCE [LARGE SCALE GENOMIC DNA]</scope>
    <source>
        <strain evidence="6 7">Ve08.2h10</strain>
    </source>
</reference>
<dbReference type="PANTHER" id="PTHR15321:SF3">
    <property type="entry name" value="TP53-BINDING PROTEIN 1"/>
    <property type="match status" value="1"/>
</dbReference>
<dbReference type="InterPro" id="IPR047249">
    <property type="entry name" value="BRCT_p53bp1-like_rpt1"/>
</dbReference>
<feature type="compositionally biased region" description="Polar residues" evidence="4">
    <location>
        <begin position="334"/>
        <end position="343"/>
    </location>
</feature>
<dbReference type="InterPro" id="IPR001357">
    <property type="entry name" value="BRCT_dom"/>
</dbReference>
<feature type="domain" description="BRCT" evidence="5">
    <location>
        <begin position="1084"/>
        <end position="1123"/>
    </location>
</feature>
<dbReference type="Gene3D" id="2.30.30.140">
    <property type="match status" value="1"/>
</dbReference>
<evidence type="ECO:0000259" key="5">
    <source>
        <dbReference type="PROSITE" id="PS50172"/>
    </source>
</evidence>
<feature type="compositionally biased region" description="Acidic residues" evidence="4">
    <location>
        <begin position="622"/>
        <end position="632"/>
    </location>
</feature>
<dbReference type="AlphaFoldDB" id="A0A0D0E199"/>
<dbReference type="PANTHER" id="PTHR15321">
    <property type="entry name" value="TUMOR SUPPRESSOR P53-BINDING PROTEIN 1"/>
    <property type="match status" value="1"/>
</dbReference>
<evidence type="ECO:0000313" key="6">
    <source>
        <dbReference type="EMBL" id="KIK97506.1"/>
    </source>
</evidence>
<evidence type="ECO:0000313" key="7">
    <source>
        <dbReference type="Proteomes" id="UP000054538"/>
    </source>
</evidence>
<name>A0A0D0E199_9AGAM</name>
<dbReference type="PROSITE" id="PS50172">
    <property type="entry name" value="BRCT"/>
    <property type="match status" value="1"/>
</dbReference>
<proteinExistence type="predicted"/>
<organism evidence="6 7">
    <name type="scientific">Paxillus rubicundulus Ve08.2h10</name>
    <dbReference type="NCBI Taxonomy" id="930991"/>
    <lineage>
        <taxon>Eukaryota</taxon>
        <taxon>Fungi</taxon>
        <taxon>Dikarya</taxon>
        <taxon>Basidiomycota</taxon>
        <taxon>Agaricomycotina</taxon>
        <taxon>Agaricomycetes</taxon>
        <taxon>Agaricomycetidae</taxon>
        <taxon>Boletales</taxon>
        <taxon>Paxilineae</taxon>
        <taxon>Paxillaceae</taxon>
        <taxon>Paxillus</taxon>
    </lineage>
</organism>
<feature type="region of interest" description="Disordered" evidence="4">
    <location>
        <begin position="1"/>
        <end position="20"/>
    </location>
</feature>
<dbReference type="InterPro" id="IPR041297">
    <property type="entry name" value="Crb2_Tudor"/>
</dbReference>
<dbReference type="OrthoDB" id="129353at2759"/>
<feature type="region of interest" description="Disordered" evidence="4">
    <location>
        <begin position="320"/>
        <end position="701"/>
    </location>
</feature>
<keyword evidence="2" id="KW-0227">DNA damage</keyword>
<sequence>MQHRPVRKTNESRPSKGRVRRLFINNVVHSRHRAQERQTSSGARIVSSQPSTSLSTSSSSQHLARPETSMPTENRYYRRSPSLPSQDSFGGSISQDPLEQYLASTKQFDVPLSHLGETPTQEVIHPDTNPDVTLPDASEHKEFLEVAMRKYEATRANMSSTSSADRIGNILVAATPSNSGDSAGPSQHKDDFSFRRPDRENASQESTQPFDFDQSPSSFDRLLDQGLVDPREPTPEPTQPIEPEPTPANVSVVVEPLTMHAATTTDGQSNRQQRSESSDWIAPTLSAVVAASNPRSLLRMVDPYNAYRIAKMRQMAGDVEPPSYVTTAPRGTEGQPSRVQETQPYHVEETAPFNPPPSAQPTPRKDKLPAHHRGGGEYQEPGDALDVVPDSEPLRAGPSAPTPGPTRDTGQGPSKKPFCPISPMSEHESGDIVPTSYEVEDQSEDDDDDVPLAVKAASKGAAIEASAVLRSGRNMRSRHPRSAGPSAQSKAPLAAAERHAGNSTSSNVKGKNAQRETKSTKKESVEMPTSLPEQDLQGRASSPKQLPHISPSTSLRIPASKKKKGRAPPPEPSRTRTTSTTTTTTTTTGKKRPFSSDTEGSEAWSHRSTEDVQISLPKAQKEEEEATDDPADEHDHDHNMDVDSPPPLPKKSVPSHKKRCVEDTKPSRGMSKASTSTRCKRSETPVTSMRSVKRPRSGMSSNRALVTERATRVFALWKQDGHYYSGTIYSHGLKTKYLVKFDDGTEDEVELKNMRRCELVAGDHVIVIQDNVRGNVNDVSQLVSNGLIQVEVDQGAETATCDVELRDIRIANRTLQTQWKTRMLTAEVIVTVVKPKPLLDTTPSKQSLVSTISGKAQRELVKTGFVVTLSPRNANSDKMKNNAMLAIKQHGGLVVDDWSNVFTMEGKHSQSNKRWAALPEDLRWKSEARLDRVFLLSDDANQKPKFLLALALGIPCLSFEWLTKAGKFSSDWQPFLLPAGYSDTLGARISQLVDLDWGNCIEHLTDIMANRVASKLFSQKTVLCVGAEFVPLPPHRSRKNLSEVERSREASRIVPWIILCMGAMKVEAVTDTKQVSASQMQSFNYIIAKERENLEHVDLGNVVVGDVNWVKECLISSRMLPPE</sequence>
<dbReference type="Pfam" id="PF18115">
    <property type="entry name" value="Tudor_3"/>
    <property type="match status" value="1"/>
</dbReference>
<dbReference type="Gene3D" id="3.40.50.10190">
    <property type="entry name" value="BRCT domain"/>
    <property type="match status" value="1"/>
</dbReference>
<feature type="compositionally biased region" description="Low complexity" evidence="4">
    <location>
        <begin position="575"/>
        <end position="588"/>
    </location>
</feature>
<feature type="compositionally biased region" description="Basic and acidic residues" evidence="4">
    <location>
        <begin position="187"/>
        <end position="202"/>
    </location>
</feature>
<dbReference type="GO" id="GO:0042393">
    <property type="term" value="F:histone binding"/>
    <property type="evidence" value="ECO:0007669"/>
    <property type="project" value="TreeGrafter"/>
</dbReference>
<feature type="compositionally biased region" description="Polar residues" evidence="4">
    <location>
        <begin position="175"/>
        <end position="185"/>
    </location>
</feature>
<feature type="compositionally biased region" description="Acidic residues" evidence="4">
    <location>
        <begin position="438"/>
        <end position="450"/>
    </location>
</feature>
<dbReference type="HOGENOM" id="CLU_007788_0_0_1"/>
<protein>
    <recommendedName>
        <fullName evidence="5">BRCT domain-containing protein</fullName>
    </recommendedName>
</protein>
<feature type="compositionally biased region" description="Polar residues" evidence="4">
    <location>
        <begin position="203"/>
        <end position="218"/>
    </location>
</feature>
<dbReference type="InterPro" id="IPR047250">
    <property type="entry name" value="BRCT_p53bp1-like_rpt2"/>
</dbReference>
<feature type="region of interest" description="Disordered" evidence="4">
    <location>
        <begin position="174"/>
        <end position="247"/>
    </location>
</feature>
<dbReference type="GO" id="GO:0045944">
    <property type="term" value="P:positive regulation of transcription by RNA polymerase II"/>
    <property type="evidence" value="ECO:0007669"/>
    <property type="project" value="TreeGrafter"/>
</dbReference>
<dbReference type="EMBL" id="KN824932">
    <property type="protein sequence ID" value="KIK97506.1"/>
    <property type="molecule type" value="Genomic_DNA"/>
</dbReference>
<evidence type="ECO:0000256" key="2">
    <source>
        <dbReference type="ARBA" id="ARBA00022763"/>
    </source>
</evidence>